<feature type="region of interest" description="Disordered" evidence="10">
    <location>
        <begin position="486"/>
        <end position="543"/>
    </location>
</feature>
<dbReference type="PROSITE" id="PS50011">
    <property type="entry name" value="PROTEIN_KINASE_DOM"/>
    <property type="match status" value="1"/>
</dbReference>
<comment type="catalytic activity">
    <reaction evidence="7">
        <text>L-threonyl-[protein] + ATP = O-phospho-L-threonyl-[protein] + ADP + H(+)</text>
        <dbReference type="Rhea" id="RHEA:46608"/>
        <dbReference type="Rhea" id="RHEA-COMP:11060"/>
        <dbReference type="Rhea" id="RHEA-COMP:11605"/>
        <dbReference type="ChEBI" id="CHEBI:15378"/>
        <dbReference type="ChEBI" id="CHEBI:30013"/>
        <dbReference type="ChEBI" id="CHEBI:30616"/>
        <dbReference type="ChEBI" id="CHEBI:61977"/>
        <dbReference type="ChEBI" id="CHEBI:456216"/>
        <dbReference type="EC" id="2.7.11.1"/>
    </reaction>
</comment>
<feature type="compositionally biased region" description="Polar residues" evidence="10">
    <location>
        <begin position="265"/>
        <end position="275"/>
    </location>
</feature>
<feature type="binding site" evidence="9">
    <location>
        <position position="365"/>
    </location>
    <ligand>
        <name>ATP</name>
        <dbReference type="ChEBI" id="CHEBI:30616"/>
    </ligand>
</feature>
<dbReference type="PANTHER" id="PTHR43895:SF152">
    <property type="entry name" value="SERINE_THREONINE-PROTEIN KINASE TOS3"/>
    <property type="match status" value="1"/>
</dbReference>
<feature type="region of interest" description="Disordered" evidence="10">
    <location>
        <begin position="1263"/>
        <end position="1443"/>
    </location>
</feature>
<evidence type="ECO:0000313" key="12">
    <source>
        <dbReference type="EMBL" id="KAH7125281.1"/>
    </source>
</evidence>
<gene>
    <name evidence="12" type="ORF">B0J11DRAFT_301244</name>
</gene>
<keyword evidence="6 9" id="KW-0067">ATP-binding</keyword>
<accession>A0A9P9ILZ1</accession>
<feature type="compositionally biased region" description="Low complexity" evidence="10">
    <location>
        <begin position="908"/>
        <end position="917"/>
    </location>
</feature>
<feature type="compositionally biased region" description="Low complexity" evidence="10">
    <location>
        <begin position="122"/>
        <end position="144"/>
    </location>
</feature>
<dbReference type="InterPro" id="IPR000719">
    <property type="entry name" value="Prot_kinase_dom"/>
</dbReference>
<feature type="compositionally biased region" description="Polar residues" evidence="10">
    <location>
        <begin position="39"/>
        <end position="72"/>
    </location>
</feature>
<dbReference type="GO" id="GO:0001558">
    <property type="term" value="P:regulation of cell growth"/>
    <property type="evidence" value="ECO:0007669"/>
    <property type="project" value="UniProtKB-ARBA"/>
</dbReference>
<reference evidence="12" key="1">
    <citation type="journal article" date="2021" name="Nat. Commun.">
        <title>Genetic determinants of endophytism in the Arabidopsis root mycobiome.</title>
        <authorList>
            <person name="Mesny F."/>
            <person name="Miyauchi S."/>
            <person name="Thiergart T."/>
            <person name="Pickel B."/>
            <person name="Atanasova L."/>
            <person name="Karlsson M."/>
            <person name="Huettel B."/>
            <person name="Barry K.W."/>
            <person name="Haridas S."/>
            <person name="Chen C."/>
            <person name="Bauer D."/>
            <person name="Andreopoulos W."/>
            <person name="Pangilinan J."/>
            <person name="LaButti K."/>
            <person name="Riley R."/>
            <person name="Lipzen A."/>
            <person name="Clum A."/>
            <person name="Drula E."/>
            <person name="Henrissat B."/>
            <person name="Kohler A."/>
            <person name="Grigoriev I.V."/>
            <person name="Martin F.M."/>
            <person name="Hacquard S."/>
        </authorList>
    </citation>
    <scope>NUCLEOTIDE SEQUENCE</scope>
    <source>
        <strain evidence="12">MPI-CAGE-CH-0243</strain>
    </source>
</reference>
<evidence type="ECO:0000256" key="1">
    <source>
        <dbReference type="ARBA" id="ARBA00012513"/>
    </source>
</evidence>
<feature type="compositionally biased region" description="Polar residues" evidence="10">
    <location>
        <begin position="233"/>
        <end position="248"/>
    </location>
</feature>
<dbReference type="Gene3D" id="1.10.510.10">
    <property type="entry name" value="Transferase(Phosphotransferase) domain 1"/>
    <property type="match status" value="1"/>
</dbReference>
<dbReference type="FunFam" id="3.30.200.20:FF:000206">
    <property type="entry name" value="Serine/threonine-protein kinase Ssp1"/>
    <property type="match status" value="1"/>
</dbReference>
<evidence type="ECO:0000256" key="4">
    <source>
        <dbReference type="ARBA" id="ARBA00022741"/>
    </source>
</evidence>
<dbReference type="GO" id="GO:0004674">
    <property type="term" value="F:protein serine/threonine kinase activity"/>
    <property type="evidence" value="ECO:0007669"/>
    <property type="project" value="UniProtKB-KW"/>
</dbReference>
<dbReference type="SMART" id="SM00220">
    <property type="entry name" value="S_TKc"/>
    <property type="match status" value="1"/>
</dbReference>
<evidence type="ECO:0000313" key="13">
    <source>
        <dbReference type="Proteomes" id="UP000700596"/>
    </source>
</evidence>
<dbReference type="PANTHER" id="PTHR43895">
    <property type="entry name" value="CALCIUM/CALMODULIN-DEPENDENT PROTEIN KINASE KINASE-RELATED"/>
    <property type="match status" value="1"/>
</dbReference>
<dbReference type="SUPFAM" id="SSF56112">
    <property type="entry name" value="Protein kinase-like (PK-like)"/>
    <property type="match status" value="1"/>
</dbReference>
<dbReference type="EMBL" id="JAGMWT010000007">
    <property type="protein sequence ID" value="KAH7125281.1"/>
    <property type="molecule type" value="Genomic_DNA"/>
</dbReference>
<keyword evidence="3" id="KW-0808">Transferase</keyword>
<feature type="region of interest" description="Disordered" evidence="10">
    <location>
        <begin position="1122"/>
        <end position="1157"/>
    </location>
</feature>
<feature type="region of interest" description="Disordered" evidence="10">
    <location>
        <begin position="937"/>
        <end position="956"/>
    </location>
</feature>
<dbReference type="FunFam" id="1.10.510.10:FF:000614">
    <property type="entry name" value="Serine/threonine protein kinase, putative"/>
    <property type="match status" value="1"/>
</dbReference>
<keyword evidence="13" id="KW-1185">Reference proteome</keyword>
<dbReference type="InterPro" id="IPR017441">
    <property type="entry name" value="Protein_kinase_ATP_BS"/>
</dbReference>
<feature type="compositionally biased region" description="Acidic residues" evidence="10">
    <location>
        <begin position="1360"/>
        <end position="1370"/>
    </location>
</feature>
<dbReference type="Proteomes" id="UP000700596">
    <property type="component" value="Unassembled WGS sequence"/>
</dbReference>
<feature type="compositionally biased region" description="Low complexity" evidence="10">
    <location>
        <begin position="1140"/>
        <end position="1156"/>
    </location>
</feature>
<dbReference type="Gene3D" id="3.30.200.20">
    <property type="entry name" value="Phosphorylase Kinase, domain 1"/>
    <property type="match status" value="1"/>
</dbReference>
<feature type="compositionally biased region" description="Basic and acidic residues" evidence="10">
    <location>
        <begin position="1212"/>
        <end position="1228"/>
    </location>
</feature>
<feature type="compositionally biased region" description="Basic and acidic residues" evidence="10">
    <location>
        <begin position="494"/>
        <end position="507"/>
    </location>
</feature>
<sequence>MGDPNMDLTAGVEPITQEQSQPHSPASVVCYMDRHEAQKQPSQGSASADMTACNGNATRARQDISTPAPNSRTGEESDSTPRSELPSTSDCLPPLPQDSRLTEPEPGYFSPRPVRIYGSKFSASAPASTDPSPTTSVNVSTTSVHIPEHRSTQSVDYLTLSPDLHERPSVQRDLSNTSTTSVATVRAHSVDPITAYPPPSRLQRDGPHYPNQSYAALQSQFHPGFNSPHFPRTRSTLPSHGSSHSTAHISTFGLPSEFHYSVMDSGSRTVGNSPAGSPGLFSPTTPPLRHKHSQNVDDGYYSSPYLHHTHRQAPKETHTADVDVDPVSGRKIINNYEVIDELGRGVHGKVKLGRNLDTGVFVAIKIVERYSKRRRLGKNSSHEDKIKKEIAILKKARHQNIVSLLEVIDDPTRKKVYIILEHVELGEVKWRTLGEKEICLIEYRRYQRHSKGIFDNENAVMEDNKILTHAHERLDRRIRRRARTNQMRRTQHAGQEHEPWSFEHGGDSDDETFPEGGHGRIATHLEGRPPSRDHETNMETAYRTTTPVAAPRHEERTASTGLEGTMYGAYDTDLLRGRTPSVAESSSSHFTDEDESIPEHFLYVPLMTMQGAREAFRDTLLGLQYLHYQGVIHRDIKPANLLQTKEHRIKISDFGVSYLGRGGSGEPNGDQSESEAHDYDEAIELAKTVGTPAFYAPELCRTDLDEDVPPIGAGIDIWALGVTLYCLIYGRVPFHDYNTFHLMKIITDTEVYIPNTRLKAVSEQSGSRPSSHGRMYQSMTTNKRSPHDLEYEEVDDLLRDLLRRLLVKDPRRRITMSEIKLHPWVLQGLENVNAWALETDPKSFTHGRKIQVSKDDVEQAVVPITLIDRVRSGVRKMADTVLGMGRRGGSRRRAQSTATSPEQVPVISAHSSSSTISQEGRRPSLAMNQSIFEALSRSREPEHPLSQSVTASPEVAERPRYFEATHSRTGSPAHSLESNEHPAPLVSSGRPLPERAHSTMSSAASVRTIRASDILQSGRPVSPNLPPALPGTPTALDSPGGTNLGGIFGGVPRRIVNSMRSRERMLKPPHEHMRAKSIDRLVPSSDDGHSGPSLAISTALAAGHVDQPDLLKDLSPTLVRGASPCLSDSQHRPSSERAFSVSRQSSISSASSYRSRPFAGHNQLDVGSTELDAHTQFALQRHGSIGSAASHAHSTLLRQASEDQFKRAKEELVRQRVREETDAKERPQSMHARRPPSALSQSECPPSPDDEIYFRQQKVQDYLDQRQRSSLETSPANYATPVQNGGLASSSSEDHFASMSQSTSNPSIPSVASANSSVAADDCYRPSSTFPAIASEDSFNQFRAPTEDPAGYDGDHPLESDDDESDDDDFIVMGGKKKKPATRLSRSESVSNAELARSNIRKEIMSHRRRSARSGSNGTVKKVPPPGESDPDQTTPQAQEQSL</sequence>
<keyword evidence="2" id="KW-0723">Serine/threonine-protein kinase</keyword>
<organism evidence="12 13">
    <name type="scientific">Dendryphion nanum</name>
    <dbReference type="NCBI Taxonomy" id="256645"/>
    <lineage>
        <taxon>Eukaryota</taxon>
        <taxon>Fungi</taxon>
        <taxon>Dikarya</taxon>
        <taxon>Ascomycota</taxon>
        <taxon>Pezizomycotina</taxon>
        <taxon>Dothideomycetes</taxon>
        <taxon>Pleosporomycetidae</taxon>
        <taxon>Pleosporales</taxon>
        <taxon>Torulaceae</taxon>
        <taxon>Dendryphion</taxon>
    </lineage>
</organism>
<dbReference type="Pfam" id="PF00069">
    <property type="entry name" value="Pkinase"/>
    <property type="match status" value="2"/>
</dbReference>
<dbReference type="GO" id="GO:0005524">
    <property type="term" value="F:ATP binding"/>
    <property type="evidence" value="ECO:0007669"/>
    <property type="project" value="UniProtKB-UniRule"/>
</dbReference>
<dbReference type="InterPro" id="IPR011009">
    <property type="entry name" value="Kinase-like_dom_sf"/>
</dbReference>
<dbReference type="PROSITE" id="PS00107">
    <property type="entry name" value="PROTEIN_KINASE_ATP"/>
    <property type="match status" value="1"/>
</dbReference>
<feature type="region of interest" description="Disordered" evidence="10">
    <location>
        <begin position="762"/>
        <end position="785"/>
    </location>
</feature>
<evidence type="ECO:0000256" key="5">
    <source>
        <dbReference type="ARBA" id="ARBA00022777"/>
    </source>
</evidence>
<dbReference type="OrthoDB" id="68483at2759"/>
<feature type="region of interest" description="Disordered" evidence="10">
    <location>
        <begin position="227"/>
        <end position="248"/>
    </location>
</feature>
<dbReference type="GO" id="GO:0042149">
    <property type="term" value="P:cellular response to glucose starvation"/>
    <property type="evidence" value="ECO:0007669"/>
    <property type="project" value="UniProtKB-ARBA"/>
</dbReference>
<comment type="catalytic activity">
    <reaction evidence="8">
        <text>L-seryl-[protein] + ATP = O-phospho-L-seryl-[protein] + ADP + H(+)</text>
        <dbReference type="Rhea" id="RHEA:17989"/>
        <dbReference type="Rhea" id="RHEA-COMP:9863"/>
        <dbReference type="Rhea" id="RHEA-COMP:11604"/>
        <dbReference type="ChEBI" id="CHEBI:15378"/>
        <dbReference type="ChEBI" id="CHEBI:29999"/>
        <dbReference type="ChEBI" id="CHEBI:30616"/>
        <dbReference type="ChEBI" id="CHEBI:83421"/>
        <dbReference type="ChEBI" id="CHEBI:456216"/>
        <dbReference type="EC" id="2.7.11.1"/>
    </reaction>
</comment>
<evidence type="ECO:0000259" key="11">
    <source>
        <dbReference type="PROSITE" id="PS50011"/>
    </source>
</evidence>
<comment type="caution">
    <text evidence="12">The sequence shown here is derived from an EMBL/GenBank/DDBJ whole genome shotgun (WGS) entry which is preliminary data.</text>
</comment>
<feature type="compositionally biased region" description="Polar residues" evidence="10">
    <location>
        <begin position="1432"/>
        <end position="1443"/>
    </location>
</feature>
<protein>
    <recommendedName>
        <fullName evidence="1">non-specific serine/threonine protein kinase</fullName>
        <ecNumber evidence="1">2.7.11.1</ecNumber>
    </recommendedName>
</protein>
<feature type="region of interest" description="Disordered" evidence="10">
    <location>
        <begin position="1"/>
        <end position="145"/>
    </location>
</feature>
<feature type="domain" description="Protein kinase" evidence="11">
    <location>
        <begin position="336"/>
        <end position="825"/>
    </location>
</feature>
<dbReference type="GO" id="GO:0007165">
    <property type="term" value="P:signal transduction"/>
    <property type="evidence" value="ECO:0007669"/>
    <property type="project" value="TreeGrafter"/>
</dbReference>
<feature type="region of interest" description="Disordered" evidence="10">
    <location>
        <begin position="965"/>
        <end position="1005"/>
    </location>
</feature>
<feature type="region of interest" description="Disordered" evidence="10">
    <location>
        <begin position="1212"/>
        <end position="1250"/>
    </location>
</feature>
<feature type="compositionally biased region" description="Low complexity" evidence="10">
    <location>
        <begin position="1304"/>
        <end position="1320"/>
    </location>
</feature>
<dbReference type="EC" id="2.7.11.1" evidence="1"/>
<evidence type="ECO:0000256" key="3">
    <source>
        <dbReference type="ARBA" id="ARBA00022679"/>
    </source>
</evidence>
<feature type="compositionally biased region" description="Polar residues" evidence="10">
    <location>
        <begin position="1270"/>
        <end position="1291"/>
    </location>
</feature>
<feature type="region of interest" description="Disordered" evidence="10">
    <location>
        <begin position="189"/>
        <end position="208"/>
    </location>
</feature>
<feature type="compositionally biased region" description="Basic and acidic residues" evidence="10">
    <location>
        <begin position="523"/>
        <end position="537"/>
    </location>
</feature>
<keyword evidence="5 12" id="KW-0418">Kinase</keyword>
<evidence type="ECO:0000256" key="8">
    <source>
        <dbReference type="ARBA" id="ARBA00048679"/>
    </source>
</evidence>
<evidence type="ECO:0000256" key="9">
    <source>
        <dbReference type="PROSITE-ProRule" id="PRU10141"/>
    </source>
</evidence>
<keyword evidence="4 9" id="KW-0547">Nucleotide-binding</keyword>
<evidence type="ECO:0000256" key="7">
    <source>
        <dbReference type="ARBA" id="ARBA00047899"/>
    </source>
</evidence>
<evidence type="ECO:0000256" key="6">
    <source>
        <dbReference type="ARBA" id="ARBA00022840"/>
    </source>
</evidence>
<evidence type="ECO:0000256" key="10">
    <source>
        <dbReference type="SAM" id="MobiDB-lite"/>
    </source>
</evidence>
<proteinExistence type="predicted"/>
<feature type="region of interest" description="Disordered" evidence="10">
    <location>
        <begin position="265"/>
        <end position="300"/>
    </location>
</feature>
<name>A0A9P9ILZ1_9PLEO</name>
<feature type="region of interest" description="Disordered" evidence="10">
    <location>
        <begin position="1032"/>
        <end position="1051"/>
    </location>
</feature>
<evidence type="ECO:0000256" key="2">
    <source>
        <dbReference type="ARBA" id="ARBA00022527"/>
    </source>
</evidence>
<feature type="region of interest" description="Disordered" evidence="10">
    <location>
        <begin position="880"/>
        <end position="924"/>
    </location>
</feature>